<evidence type="ECO:0000259" key="7">
    <source>
        <dbReference type="Pfam" id="PF03404"/>
    </source>
</evidence>
<dbReference type="GO" id="GO:0016491">
    <property type="term" value="F:oxidoreductase activity"/>
    <property type="evidence" value="ECO:0007669"/>
    <property type="project" value="UniProtKB-KW"/>
</dbReference>
<dbReference type="EMBL" id="CP030941">
    <property type="protein sequence ID" value="UUP18122.1"/>
    <property type="molecule type" value="Genomic_DNA"/>
</dbReference>
<keyword evidence="4 8" id="KW-0560">Oxidoreductase</keyword>
<evidence type="ECO:0000256" key="1">
    <source>
        <dbReference type="ARBA" id="ARBA00001924"/>
    </source>
</evidence>
<feature type="domain" description="Moybdenum cofactor oxidoreductase dimerisation" evidence="7">
    <location>
        <begin position="277"/>
        <end position="380"/>
    </location>
</feature>
<dbReference type="Pfam" id="PF03404">
    <property type="entry name" value="Mo-co_dimer"/>
    <property type="match status" value="1"/>
</dbReference>
<feature type="signal peptide" evidence="5">
    <location>
        <begin position="1"/>
        <end position="31"/>
    </location>
</feature>
<dbReference type="InterPro" id="IPR008335">
    <property type="entry name" value="Mopterin_OxRdtase_euk"/>
</dbReference>
<dbReference type="EC" id="1.8.-.-" evidence="8"/>
<dbReference type="InterPro" id="IPR014756">
    <property type="entry name" value="Ig_E-set"/>
</dbReference>
<feature type="domain" description="Oxidoreductase molybdopterin-binding" evidence="6">
    <location>
        <begin position="90"/>
        <end position="255"/>
    </location>
</feature>
<dbReference type="InterPro" id="IPR006311">
    <property type="entry name" value="TAT_signal"/>
</dbReference>
<evidence type="ECO:0000313" key="9">
    <source>
        <dbReference type="Proteomes" id="UP001342418"/>
    </source>
</evidence>
<dbReference type="SUPFAM" id="SSF81296">
    <property type="entry name" value="E set domains"/>
    <property type="match status" value="1"/>
</dbReference>
<dbReference type="RefSeq" id="WP_338530385.1">
    <property type="nucleotide sequence ID" value="NZ_CP030941.1"/>
</dbReference>
<evidence type="ECO:0000256" key="5">
    <source>
        <dbReference type="SAM" id="SignalP"/>
    </source>
</evidence>
<dbReference type="SUPFAM" id="SSF56524">
    <property type="entry name" value="Oxidoreductase molybdopterin-binding domain"/>
    <property type="match status" value="1"/>
</dbReference>
<dbReference type="PRINTS" id="PR00407">
    <property type="entry name" value="EUMOPTERIN"/>
</dbReference>
<keyword evidence="2" id="KW-0500">Molybdenum</keyword>
<keyword evidence="3" id="KW-0479">Metal-binding</keyword>
<dbReference type="Proteomes" id="UP001342418">
    <property type="component" value="Chromosome"/>
</dbReference>
<reference evidence="8 9" key="1">
    <citation type="submission" date="2018-07" db="EMBL/GenBank/DDBJ databases">
        <title>Genome sequence of Nitratireductor thuwali#1536.</title>
        <authorList>
            <person name="Michoud G."/>
            <person name="Merlino G."/>
            <person name="Sefrji F.O."/>
            <person name="Daffonchio D."/>
        </authorList>
    </citation>
    <scope>NUCLEOTIDE SEQUENCE [LARGE SCALE GENOMIC DNA]</scope>
    <source>
        <strain evidence="9">Nit1536</strain>
    </source>
</reference>
<evidence type="ECO:0000313" key="8">
    <source>
        <dbReference type="EMBL" id="UUP18122.1"/>
    </source>
</evidence>
<feature type="chain" id="PRO_5046761507" evidence="5">
    <location>
        <begin position="32"/>
        <end position="394"/>
    </location>
</feature>
<dbReference type="PANTHER" id="PTHR19372:SF7">
    <property type="entry name" value="SULFITE OXIDASE, MITOCHONDRIAL"/>
    <property type="match status" value="1"/>
</dbReference>
<gene>
    <name evidence="8" type="primary">yedY</name>
    <name evidence="8" type="ORF">NTH_02602</name>
</gene>
<dbReference type="Gene3D" id="3.90.420.10">
    <property type="entry name" value="Oxidoreductase, molybdopterin-binding domain"/>
    <property type="match status" value="1"/>
</dbReference>
<dbReference type="Gene3D" id="2.60.40.650">
    <property type="match status" value="1"/>
</dbReference>
<dbReference type="Pfam" id="PF00174">
    <property type="entry name" value="Oxidored_molyb"/>
    <property type="match status" value="1"/>
</dbReference>
<protein>
    <submittedName>
        <fullName evidence="8">Sulfoxide reductase catalytic subunit YedY</fullName>
        <ecNumber evidence="8">1.8.-.-</ecNumber>
    </submittedName>
</protein>
<evidence type="ECO:0000259" key="6">
    <source>
        <dbReference type="Pfam" id="PF00174"/>
    </source>
</evidence>
<keyword evidence="5" id="KW-0732">Signal</keyword>
<proteinExistence type="predicted"/>
<evidence type="ECO:0000256" key="2">
    <source>
        <dbReference type="ARBA" id="ARBA00022505"/>
    </source>
</evidence>
<dbReference type="InterPro" id="IPR005066">
    <property type="entry name" value="MoCF_OxRdtse_dimer"/>
</dbReference>
<name>A0ABY5ML20_9HYPH</name>
<evidence type="ECO:0000256" key="4">
    <source>
        <dbReference type="ARBA" id="ARBA00023002"/>
    </source>
</evidence>
<accession>A0ABY5ML20</accession>
<keyword evidence="9" id="KW-1185">Reference proteome</keyword>
<dbReference type="InterPro" id="IPR036374">
    <property type="entry name" value="OxRdtase_Mopterin-bd_sf"/>
</dbReference>
<dbReference type="PROSITE" id="PS51318">
    <property type="entry name" value="TAT"/>
    <property type="match status" value="1"/>
</dbReference>
<sequence length="394" mass="42533">MLTIPRRHFLVAVAGTAGASALSRSANPAWAQDEGPLPEVVDWKDPDSTIVHTEFTVETERGAIGTSGITSKDVLYLRNNLPSPDEDRVADRDSWEVSIEGVREPRSITVGELKDLGVETVATVLQCSGNGRGFFDHDTSGSQWLTGAAGNLLWSGVPVRNVVDALGGLEDGRNFMTSTGGETLPEGIDAKQVVVERSVPVDHAVEHAILAWEMNGEPVPRAHGGPLRVIVPGYYGINNVKYVKRVSFTEEESDAAIMRTGYRVRPVGVDGAPDQPSMWEMKVKSWVTRPLAEAGTGRVQIHGVAFGGFNALDSVEVSTDGGDNWQQARLLGPDLGRFSWRPFVLSAELEPGTYTVTSRATDAEGTVQEEVTAPNHRGYDYSGWRALAVDVTVV</sequence>
<dbReference type="CDD" id="cd02110">
    <property type="entry name" value="SO_family_Moco_dimer"/>
    <property type="match status" value="1"/>
</dbReference>
<organism evidence="8 9">
    <name type="scientific">Nitratireductor thuwali</name>
    <dbReference type="NCBI Taxonomy" id="2267699"/>
    <lineage>
        <taxon>Bacteria</taxon>
        <taxon>Pseudomonadati</taxon>
        <taxon>Pseudomonadota</taxon>
        <taxon>Alphaproteobacteria</taxon>
        <taxon>Hyphomicrobiales</taxon>
        <taxon>Phyllobacteriaceae</taxon>
        <taxon>Nitratireductor</taxon>
    </lineage>
</organism>
<dbReference type="PANTHER" id="PTHR19372">
    <property type="entry name" value="SULFITE REDUCTASE"/>
    <property type="match status" value="1"/>
</dbReference>
<evidence type="ECO:0000256" key="3">
    <source>
        <dbReference type="ARBA" id="ARBA00022723"/>
    </source>
</evidence>
<dbReference type="InterPro" id="IPR000572">
    <property type="entry name" value="OxRdtase_Mopterin-bd_dom"/>
</dbReference>
<comment type="cofactor">
    <cofactor evidence="1">
        <name>Mo-molybdopterin</name>
        <dbReference type="ChEBI" id="CHEBI:71302"/>
    </cofactor>
</comment>